<dbReference type="InterPro" id="IPR043128">
    <property type="entry name" value="Rev_trsase/Diguanyl_cyclase"/>
</dbReference>
<dbReference type="CDD" id="cd01949">
    <property type="entry name" value="GGDEF"/>
    <property type="match status" value="1"/>
</dbReference>
<dbReference type="InterPro" id="IPR001633">
    <property type="entry name" value="EAL_dom"/>
</dbReference>
<organism evidence="5 6">
    <name type="scientific">Gilvimarinus algae</name>
    <dbReference type="NCBI Taxonomy" id="3058037"/>
    <lineage>
        <taxon>Bacteria</taxon>
        <taxon>Pseudomonadati</taxon>
        <taxon>Pseudomonadota</taxon>
        <taxon>Gammaproteobacteria</taxon>
        <taxon>Cellvibrionales</taxon>
        <taxon>Cellvibrionaceae</taxon>
        <taxon>Gilvimarinus</taxon>
    </lineage>
</organism>
<dbReference type="EMBL" id="JAULRT010000046">
    <property type="protein sequence ID" value="MDO3381770.1"/>
    <property type="molecule type" value="Genomic_DNA"/>
</dbReference>
<dbReference type="Pfam" id="PF00672">
    <property type="entry name" value="HAMP"/>
    <property type="match status" value="1"/>
</dbReference>
<keyword evidence="1" id="KW-0472">Membrane</keyword>
<dbReference type="SMART" id="SM00052">
    <property type="entry name" value="EAL"/>
    <property type="match status" value="1"/>
</dbReference>
<feature type="domain" description="EAL" evidence="2">
    <location>
        <begin position="519"/>
        <end position="772"/>
    </location>
</feature>
<comment type="caution">
    <text evidence="5">The sequence shown here is derived from an EMBL/GenBank/DDBJ whole genome shotgun (WGS) entry which is preliminary data.</text>
</comment>
<protein>
    <submittedName>
        <fullName evidence="5">EAL domain-containing protein</fullName>
    </submittedName>
</protein>
<dbReference type="CDD" id="cd06225">
    <property type="entry name" value="HAMP"/>
    <property type="match status" value="1"/>
</dbReference>
<dbReference type="PANTHER" id="PTHR44757:SF2">
    <property type="entry name" value="BIOFILM ARCHITECTURE MAINTENANCE PROTEIN MBAA"/>
    <property type="match status" value="1"/>
</dbReference>
<name>A0ABT8TCF4_9GAMM</name>
<dbReference type="CDD" id="cd01948">
    <property type="entry name" value="EAL"/>
    <property type="match status" value="1"/>
</dbReference>
<dbReference type="Gene3D" id="3.30.70.270">
    <property type="match status" value="1"/>
</dbReference>
<dbReference type="InterPro" id="IPR000160">
    <property type="entry name" value="GGDEF_dom"/>
</dbReference>
<dbReference type="PROSITE" id="PS50885">
    <property type="entry name" value="HAMP"/>
    <property type="match status" value="1"/>
</dbReference>
<dbReference type="InterPro" id="IPR029787">
    <property type="entry name" value="Nucleotide_cyclase"/>
</dbReference>
<dbReference type="InterPro" id="IPR035919">
    <property type="entry name" value="EAL_sf"/>
</dbReference>
<dbReference type="SUPFAM" id="SSF55073">
    <property type="entry name" value="Nucleotide cyclase"/>
    <property type="match status" value="1"/>
</dbReference>
<feature type="domain" description="GGDEF" evidence="4">
    <location>
        <begin position="379"/>
        <end position="510"/>
    </location>
</feature>
<dbReference type="InterPro" id="IPR029150">
    <property type="entry name" value="dCache_3"/>
</dbReference>
<keyword evidence="1" id="KW-1133">Transmembrane helix</keyword>
<dbReference type="SUPFAM" id="SSF158472">
    <property type="entry name" value="HAMP domain-like"/>
    <property type="match status" value="1"/>
</dbReference>
<dbReference type="InterPro" id="IPR052155">
    <property type="entry name" value="Biofilm_reg_signaling"/>
</dbReference>
<keyword evidence="1" id="KW-0812">Transmembrane</keyword>
<dbReference type="Gene3D" id="3.20.20.450">
    <property type="entry name" value="EAL domain"/>
    <property type="match status" value="1"/>
</dbReference>
<dbReference type="PANTHER" id="PTHR44757">
    <property type="entry name" value="DIGUANYLATE CYCLASE DGCP"/>
    <property type="match status" value="1"/>
</dbReference>
<keyword evidence="6" id="KW-1185">Reference proteome</keyword>
<gene>
    <name evidence="5" type="ORF">QWI16_06250</name>
</gene>
<dbReference type="SUPFAM" id="SSF141868">
    <property type="entry name" value="EAL domain-like"/>
    <property type="match status" value="1"/>
</dbReference>
<feature type="transmembrane region" description="Helical" evidence="1">
    <location>
        <begin position="271"/>
        <end position="290"/>
    </location>
</feature>
<evidence type="ECO:0000256" key="1">
    <source>
        <dbReference type="SAM" id="Phobius"/>
    </source>
</evidence>
<dbReference type="Pfam" id="PF00563">
    <property type="entry name" value="EAL"/>
    <property type="match status" value="1"/>
</dbReference>
<dbReference type="Gene3D" id="6.10.340.10">
    <property type="match status" value="1"/>
</dbReference>
<dbReference type="PROSITE" id="PS50883">
    <property type="entry name" value="EAL"/>
    <property type="match status" value="1"/>
</dbReference>
<dbReference type="NCBIfam" id="TIGR00254">
    <property type="entry name" value="GGDEF"/>
    <property type="match status" value="1"/>
</dbReference>
<evidence type="ECO:0000313" key="5">
    <source>
        <dbReference type="EMBL" id="MDO3381770.1"/>
    </source>
</evidence>
<dbReference type="SMART" id="SM00267">
    <property type="entry name" value="GGDEF"/>
    <property type="match status" value="1"/>
</dbReference>
<evidence type="ECO:0000259" key="3">
    <source>
        <dbReference type="PROSITE" id="PS50885"/>
    </source>
</evidence>
<dbReference type="Proteomes" id="UP001168380">
    <property type="component" value="Unassembled WGS sequence"/>
</dbReference>
<dbReference type="RefSeq" id="WP_302711925.1">
    <property type="nucleotide sequence ID" value="NZ_JAULRT010000046.1"/>
</dbReference>
<sequence length="777" mass="86669">MSKVSYRFKLMLILLGLVVALQASSYIATRVVIRDAVVEEAYRELERGSELFSQLMQTRAQQLAQSVSVLTDDFGFKEAVATADRATIRSVLVNHAARIQADMALVLDDNRQLVASSMNLPAEQYQLLRQLEPVSVDSGSRYSLVVINGTLYQFVLSPIMAPLQIGTAGIGFEIDETLSAHLQKLTDLEVSFVADVAGQPSYLSGTLTSEARNQLMAEKPFAHSGEQSVWRAGDMLNSVVVLAQTPQLVSAVLQVPLAHALKPFAVLDTQLLTLAFSFFVGAGLIAMFLARSVTRPVRELAGVARKIADGHYGSPVRVYGGDEFTDLAQAFTRMQTAIAEREQEILYQAEHDSLTDLANRSQVFPRLHQTIDTCQAAGQQLVVMVVDIYKFTQINDTLSPETGDRVLRAVGGHLEALVGEQGRALRLGSDEFLLLMPVAGAAQALEFTEQVVRQFDRTLHLDETDIKIELNMGYAVFPEQGESAELLLRRANLALNQARQSHEFVCRYRSGWDEDHLRRLQLFADFKQALLNDEISLYYQPKIDPRQREHVGAEALIRWVHPEFGFVNPEEFIAVIESAGQISLLTRWVIRTAVKQVQQLRAQGIELTMSINLSALDLLEDDLHSYISKLLHEHELPSRCLCLEITESAIMQEAERSMANIQRLHELGLLISIDDYGTGYSSLSQMKRLPVTELKIDKSFVLDLDSNEDDRQIVKSTIELGHTLGLSVTAEGVETEQSRDWLVANGCDILQGYLYSKPVPAREFGHWLERYLRGGDI</sequence>
<evidence type="ECO:0000313" key="6">
    <source>
        <dbReference type="Proteomes" id="UP001168380"/>
    </source>
</evidence>
<dbReference type="Pfam" id="PF14827">
    <property type="entry name" value="dCache_3"/>
    <property type="match status" value="1"/>
</dbReference>
<evidence type="ECO:0000259" key="2">
    <source>
        <dbReference type="PROSITE" id="PS50883"/>
    </source>
</evidence>
<dbReference type="Pfam" id="PF00990">
    <property type="entry name" value="GGDEF"/>
    <property type="match status" value="1"/>
</dbReference>
<feature type="domain" description="HAMP" evidence="3">
    <location>
        <begin position="291"/>
        <end position="343"/>
    </location>
</feature>
<accession>A0ABT8TCF4</accession>
<dbReference type="SMART" id="SM00304">
    <property type="entry name" value="HAMP"/>
    <property type="match status" value="1"/>
</dbReference>
<dbReference type="InterPro" id="IPR003660">
    <property type="entry name" value="HAMP_dom"/>
</dbReference>
<dbReference type="PROSITE" id="PS50887">
    <property type="entry name" value="GGDEF"/>
    <property type="match status" value="1"/>
</dbReference>
<proteinExistence type="predicted"/>
<evidence type="ECO:0000259" key="4">
    <source>
        <dbReference type="PROSITE" id="PS50887"/>
    </source>
</evidence>
<reference evidence="5" key="1">
    <citation type="submission" date="2023-07" db="EMBL/GenBank/DDBJ databases">
        <title>Gilvimarinus algae sp. nov., isolated from the surface of Kelp.</title>
        <authorList>
            <person name="Sun Y.Y."/>
            <person name="Gong Y."/>
            <person name="Du Z.J."/>
        </authorList>
    </citation>
    <scope>NUCLEOTIDE SEQUENCE</scope>
    <source>
        <strain evidence="5">SDUM040014</strain>
    </source>
</reference>